<keyword evidence="2" id="KW-0547">Nucleotide-binding</keyword>
<evidence type="ECO:0000256" key="4">
    <source>
        <dbReference type="ARBA" id="ARBA00022806"/>
    </source>
</evidence>
<keyword evidence="5" id="KW-0067">ATP-binding</keyword>
<protein>
    <submittedName>
        <fullName evidence="8">AAA family ATPase</fullName>
    </submittedName>
</protein>
<dbReference type="Gene3D" id="3.30.870.10">
    <property type="entry name" value="Endonuclease Chain A"/>
    <property type="match status" value="1"/>
</dbReference>
<dbReference type="CDD" id="cd18808">
    <property type="entry name" value="SF1_C_Upf1"/>
    <property type="match status" value="1"/>
</dbReference>
<dbReference type="CDD" id="cd09126">
    <property type="entry name" value="PLDc_C_DEXD_like"/>
    <property type="match status" value="1"/>
</dbReference>
<accession>A0A941EUW6</accession>
<dbReference type="InterPro" id="IPR050534">
    <property type="entry name" value="Coronavir_polyprotein_1ab"/>
</dbReference>
<dbReference type="PANTHER" id="PTHR43788">
    <property type="entry name" value="DNA2/NAM7 HELICASE FAMILY MEMBER"/>
    <property type="match status" value="1"/>
</dbReference>
<dbReference type="PANTHER" id="PTHR43788:SF8">
    <property type="entry name" value="DNA-BINDING PROTEIN SMUBP-2"/>
    <property type="match status" value="1"/>
</dbReference>
<evidence type="ECO:0000259" key="7">
    <source>
        <dbReference type="PROSITE" id="PS50035"/>
    </source>
</evidence>
<dbReference type="SUPFAM" id="SSF56024">
    <property type="entry name" value="Phospholipase D/nuclease"/>
    <property type="match status" value="1"/>
</dbReference>
<dbReference type="Pfam" id="PF13087">
    <property type="entry name" value="AAA_12"/>
    <property type="match status" value="1"/>
</dbReference>
<dbReference type="Gene3D" id="3.40.50.300">
    <property type="entry name" value="P-loop containing nucleotide triphosphate hydrolases"/>
    <property type="match status" value="2"/>
</dbReference>
<dbReference type="RefSeq" id="WP_212533210.1">
    <property type="nucleotide sequence ID" value="NZ_JAGSOG010000326.1"/>
</dbReference>
<evidence type="ECO:0000313" key="9">
    <source>
        <dbReference type="Proteomes" id="UP000675781"/>
    </source>
</evidence>
<evidence type="ECO:0000313" key="8">
    <source>
        <dbReference type="EMBL" id="MBR7838760.1"/>
    </source>
</evidence>
<name>A0A941EUW6_9ACTN</name>
<dbReference type="EMBL" id="JAGSOG010000326">
    <property type="protein sequence ID" value="MBR7838760.1"/>
    <property type="molecule type" value="Genomic_DNA"/>
</dbReference>
<evidence type="ECO:0000256" key="6">
    <source>
        <dbReference type="SAM" id="Coils"/>
    </source>
</evidence>
<dbReference type="InterPro" id="IPR027417">
    <property type="entry name" value="P-loop_NTPase"/>
</dbReference>
<dbReference type="GO" id="GO:0043139">
    <property type="term" value="F:5'-3' DNA helicase activity"/>
    <property type="evidence" value="ECO:0007669"/>
    <property type="project" value="TreeGrafter"/>
</dbReference>
<evidence type="ECO:0000256" key="2">
    <source>
        <dbReference type="ARBA" id="ARBA00022741"/>
    </source>
</evidence>
<feature type="domain" description="PLD phosphodiesterase" evidence="7">
    <location>
        <begin position="884"/>
        <end position="911"/>
    </location>
</feature>
<dbReference type="GO" id="GO:0016787">
    <property type="term" value="F:hydrolase activity"/>
    <property type="evidence" value="ECO:0007669"/>
    <property type="project" value="UniProtKB-KW"/>
</dbReference>
<dbReference type="InterPro" id="IPR003593">
    <property type="entry name" value="AAA+_ATPase"/>
</dbReference>
<gene>
    <name evidence="8" type="ORF">KDL01_36165</name>
</gene>
<dbReference type="InterPro" id="IPR001736">
    <property type="entry name" value="PLipase_D/transphosphatidylase"/>
</dbReference>
<comment type="similarity">
    <text evidence="1">Belongs to the DNA2/NAM7 helicase family.</text>
</comment>
<sequence length="921" mass="100886">MTEAEDSPVAHLLRAAELEIVASRRADGANKRKATLSAGTLVGAAGGGYAAPGPADRREYRYACRAWPPEFDALELMVRPVDSTGPWTPAEVTAAPDGRRRVLTTLAFPGNPPNLQVREDDTSTWVALAARLRGVVTAWGEEPEAARWVLGGGKPAAKVEPTPDRFVRDWHRLRLNAEQRMAVSRALASDVLFLWGPPGTGKTDVVSHIIEGCYRQGLNVLLLAPTKVAVDQALLRVCRLLEAEDGFDEGLVQRAGDIALPALAQAFGERISEERIIERLTAGLADRLDKLTDEHAVVRGQLERRLRAEELLRRHAEAQNTKAHAYQAWQAADGAVRATEQACARLMEDLHKAHNGFALRKQHRIEALSAQFAAAQDQLGQYRAQAAATYQGFVGADQAAGQIGGRLSSPENDVSDCAPTAALRQRDQELKDQIAELEAQARKVVDVVRARCRVKGATVARAVVSAKLLDRVDVVVVDEAGMVDLPSAWFAASLAGRRLVLAGDFRQLPAVTMTAEDRKATADERRHAQLWSARDCFHAAGLVDHGLVKLADTRLAALRVQYRMRTSICAVVNAVAYQDAPLHTGRDESAEHAQLSGLLDSPLILVDTSSRRIAHPHRRNAHQSNEVHEAVIHEIIRSLQYDGVVPTRKAAPAPAGTAATDRVGVIAPYRAQANNLAAGLKHRFGEHVQGLADTVHRFQGSERPVIVFDTVAGAGRDAGYFYAGTELSSTTCRLLNVGLSRARDHLIVIADMDFLREKLPRTGAARAMVQHLERHAFAWPVDQLVPVREASELATLSTEELARPAFFPADEVDRAVAWDLDRALRSIEVFSPFLAATALDRWLPRLRSRAQAGVAVTVYTRPPEDDRNTAHVERLRAAGCHVDFRERMHEKVLILDDDVLWHGSLNLLSHTGSRDLMMRLT</sequence>
<dbReference type="PROSITE" id="PS50035">
    <property type="entry name" value="PLD"/>
    <property type="match status" value="1"/>
</dbReference>
<dbReference type="Proteomes" id="UP000675781">
    <property type="component" value="Unassembled WGS sequence"/>
</dbReference>
<dbReference type="SUPFAM" id="SSF52540">
    <property type="entry name" value="P-loop containing nucleoside triphosphate hydrolases"/>
    <property type="match status" value="1"/>
</dbReference>
<feature type="non-terminal residue" evidence="8">
    <location>
        <position position="921"/>
    </location>
</feature>
<keyword evidence="9" id="KW-1185">Reference proteome</keyword>
<dbReference type="GO" id="GO:0005524">
    <property type="term" value="F:ATP binding"/>
    <property type="evidence" value="ECO:0007669"/>
    <property type="project" value="UniProtKB-KW"/>
</dbReference>
<dbReference type="GO" id="GO:0006793">
    <property type="term" value="P:phosphorus metabolic process"/>
    <property type="evidence" value="ECO:0007669"/>
    <property type="project" value="UniProtKB-ARBA"/>
</dbReference>
<reference evidence="8" key="1">
    <citation type="submission" date="2021-04" db="EMBL/GenBank/DDBJ databases">
        <title>Genome based classification of Actinospica acidithermotolerans sp. nov., an actinobacterium isolated from an Indonesian hot spring.</title>
        <authorList>
            <person name="Kusuma A.B."/>
            <person name="Putra K.E."/>
            <person name="Nafisah S."/>
            <person name="Loh J."/>
            <person name="Nouioui I."/>
            <person name="Goodfellow M."/>
        </authorList>
    </citation>
    <scope>NUCLEOTIDE SEQUENCE</scope>
    <source>
        <strain evidence="8">CSCA 57</strain>
    </source>
</reference>
<proteinExistence type="inferred from homology"/>
<dbReference type="AlphaFoldDB" id="A0A941EUW6"/>
<feature type="coiled-coil region" evidence="6">
    <location>
        <begin position="420"/>
        <end position="447"/>
    </location>
</feature>
<dbReference type="InterPro" id="IPR041677">
    <property type="entry name" value="DNA2/NAM7_AAA_11"/>
</dbReference>
<dbReference type="InterPro" id="IPR047187">
    <property type="entry name" value="SF1_C_Upf1"/>
</dbReference>
<comment type="caution">
    <text evidence="8">The sequence shown here is derived from an EMBL/GenBank/DDBJ whole genome shotgun (WGS) entry which is preliminary data.</text>
</comment>
<evidence type="ECO:0000256" key="5">
    <source>
        <dbReference type="ARBA" id="ARBA00022840"/>
    </source>
</evidence>
<dbReference type="InterPro" id="IPR041679">
    <property type="entry name" value="DNA2/NAM7-like_C"/>
</dbReference>
<dbReference type="SMART" id="SM00382">
    <property type="entry name" value="AAA"/>
    <property type="match status" value="1"/>
</dbReference>
<keyword evidence="4" id="KW-0347">Helicase</keyword>
<keyword evidence="6" id="KW-0175">Coiled coil</keyword>
<dbReference type="Pfam" id="PF13086">
    <property type="entry name" value="AAA_11"/>
    <property type="match status" value="1"/>
</dbReference>
<keyword evidence="3" id="KW-0378">Hydrolase</keyword>
<organism evidence="8 9">
    <name type="scientific">Actinospica durhamensis</name>
    <dbReference type="NCBI Taxonomy" id="1508375"/>
    <lineage>
        <taxon>Bacteria</taxon>
        <taxon>Bacillati</taxon>
        <taxon>Actinomycetota</taxon>
        <taxon>Actinomycetes</taxon>
        <taxon>Catenulisporales</taxon>
        <taxon>Actinospicaceae</taxon>
        <taxon>Actinospica</taxon>
    </lineage>
</organism>
<evidence type="ECO:0000256" key="1">
    <source>
        <dbReference type="ARBA" id="ARBA00007913"/>
    </source>
</evidence>
<evidence type="ECO:0000256" key="3">
    <source>
        <dbReference type="ARBA" id="ARBA00022801"/>
    </source>
</evidence>